<evidence type="ECO:0000256" key="3">
    <source>
        <dbReference type="ARBA" id="ARBA00022989"/>
    </source>
</evidence>
<evidence type="ECO:0000256" key="5">
    <source>
        <dbReference type="SAM" id="Phobius"/>
    </source>
</evidence>
<comment type="caution">
    <text evidence="7">The sequence shown here is derived from an EMBL/GenBank/DDBJ whole genome shotgun (WGS) entry which is preliminary data.</text>
</comment>
<evidence type="ECO:0000256" key="4">
    <source>
        <dbReference type="ARBA" id="ARBA00023136"/>
    </source>
</evidence>
<feature type="transmembrane region" description="Helical" evidence="5">
    <location>
        <begin position="72"/>
        <end position="93"/>
    </location>
</feature>
<organism evidence="7 8">
    <name type="scientific">Streptomyces acidicola</name>
    <dbReference type="NCBI Taxonomy" id="2596892"/>
    <lineage>
        <taxon>Bacteria</taxon>
        <taxon>Bacillati</taxon>
        <taxon>Actinomycetota</taxon>
        <taxon>Actinomycetes</taxon>
        <taxon>Kitasatosporales</taxon>
        <taxon>Streptomycetaceae</taxon>
        <taxon>Streptomyces</taxon>
    </lineage>
</organism>
<dbReference type="RefSeq" id="WP_152858812.1">
    <property type="nucleotide sequence ID" value="NZ_VMNX01000004.1"/>
</dbReference>
<dbReference type="GO" id="GO:0016020">
    <property type="term" value="C:membrane"/>
    <property type="evidence" value="ECO:0007669"/>
    <property type="project" value="UniProtKB-SubCell"/>
</dbReference>
<evidence type="ECO:0000259" key="6">
    <source>
        <dbReference type="Pfam" id="PF13515"/>
    </source>
</evidence>
<dbReference type="InterPro" id="IPR049453">
    <property type="entry name" value="Memb_transporter_dom"/>
</dbReference>
<gene>
    <name evidence="7" type="ORF">FPZ41_02990</name>
</gene>
<feature type="transmembrane region" description="Helical" evidence="5">
    <location>
        <begin position="456"/>
        <end position="476"/>
    </location>
</feature>
<evidence type="ECO:0000313" key="7">
    <source>
        <dbReference type="EMBL" id="MPY47615.1"/>
    </source>
</evidence>
<keyword evidence="2 5" id="KW-0812">Transmembrane</keyword>
<feature type="domain" description="Integral membrane bound transporter" evidence="6">
    <location>
        <begin position="420"/>
        <end position="546"/>
    </location>
</feature>
<feature type="transmembrane region" description="Helical" evidence="5">
    <location>
        <begin position="99"/>
        <end position="132"/>
    </location>
</feature>
<feature type="transmembrane region" description="Helical" evidence="5">
    <location>
        <begin position="44"/>
        <end position="60"/>
    </location>
</feature>
<proteinExistence type="predicted"/>
<dbReference type="Pfam" id="PF13515">
    <property type="entry name" value="FUSC_2"/>
    <property type="match status" value="1"/>
</dbReference>
<protein>
    <submittedName>
        <fullName evidence="7">FUSC family protein</fullName>
    </submittedName>
</protein>
<evidence type="ECO:0000256" key="1">
    <source>
        <dbReference type="ARBA" id="ARBA00004141"/>
    </source>
</evidence>
<reference evidence="7 8" key="1">
    <citation type="submission" date="2019-09" db="EMBL/GenBank/DDBJ databases">
        <authorList>
            <person name="Duangmal K."/>
            <person name="Teo W.F.A."/>
            <person name="Lipun K."/>
        </authorList>
    </citation>
    <scope>NUCLEOTIDE SEQUENCE [LARGE SCALE GENOMIC DNA]</scope>
    <source>
        <strain evidence="7 8">K1PN6</strain>
    </source>
</reference>
<sequence length="781" mass="82273">MRVFQRLRDHDGERSALRRAGRAGIVVPAVVAIALELIGNPELTLFAAFGGIATLLLVDFSGPMRARLSAQVGLVLAGVVLICLGTLASRTIWAATAATFVIAFCVLFAGVVSSMLASATTALLVSFILPVTMPGSVGSIPERLGGWLLAGAASLPAISVLWPAPVREPLRLSAARACALQARRLHAEVGCVRTDFASASGTTLDASADDATAAVKALRASFFGTSYRPTGLTTAARALIRLIDQVVWLDAILRRTPLRPQPKSIALAVCDVKTQAATLLEHGAALLEEPAAVDPRLLDSDLVRLLQAREHMEHAVTSGLPKRLTRVPRGVSDDVVTEFAGSLEPGFRAQEMACAVSAIARHIGLVVAARRRSWWQQLLGHHPDGTRSPLSSAWEDLGAHAERHAVWLHNSVRGAAALGLAVLVAHLTGVQHSFWVVFGALAVLRSTALNTGQNAVRGLLGTSIGFLIGGGLIFALGTDTTVYWLLLPVAVACAGLAPDAVSFTVGQAGFTTALLILYNLNSPGGWEIGLVRVEDVAIGCAVSVLVGALFWPRGASSALGEALAEAFSCSARYLHSAIDSVLTRGDALVRPAPAPRDDRQRAASAASRLDDAFRGFLAERGTKQVPLAGVTALINAVVVVQLTADSVLWLWKGADRVPAEDHTAAGAEILHADEPLLEWYEKTARALEGKGAVPDPLDKPLAAGSLVEAVCRDLTAADGHGAATAVRTIWTADHIDVVRRLQALIVKPARAASEQCRPWSWLTGRPRSSGARRVEGDYGRT</sequence>
<keyword evidence="8" id="KW-1185">Reference proteome</keyword>
<feature type="transmembrane region" description="Helical" evidence="5">
    <location>
        <begin position="20"/>
        <end position="38"/>
    </location>
</feature>
<evidence type="ECO:0000313" key="8">
    <source>
        <dbReference type="Proteomes" id="UP000373149"/>
    </source>
</evidence>
<feature type="transmembrane region" description="Helical" evidence="5">
    <location>
        <begin position="418"/>
        <end position="444"/>
    </location>
</feature>
<dbReference type="EMBL" id="VMNX01000004">
    <property type="protein sequence ID" value="MPY47615.1"/>
    <property type="molecule type" value="Genomic_DNA"/>
</dbReference>
<accession>A0A5N8WN08</accession>
<evidence type="ECO:0000256" key="2">
    <source>
        <dbReference type="ARBA" id="ARBA00022692"/>
    </source>
</evidence>
<feature type="transmembrane region" description="Helical" evidence="5">
    <location>
        <begin position="144"/>
        <end position="164"/>
    </location>
</feature>
<dbReference type="Proteomes" id="UP000373149">
    <property type="component" value="Unassembled WGS sequence"/>
</dbReference>
<name>A0A5N8WN08_9ACTN</name>
<keyword evidence="4 5" id="KW-0472">Membrane</keyword>
<comment type="subcellular location">
    <subcellularLocation>
        <location evidence="1">Membrane</location>
        <topology evidence="1">Multi-pass membrane protein</topology>
    </subcellularLocation>
</comment>
<dbReference type="AlphaFoldDB" id="A0A5N8WN08"/>
<keyword evidence="3 5" id="KW-1133">Transmembrane helix</keyword>